<evidence type="ECO:0000313" key="18">
    <source>
        <dbReference type="Proteomes" id="UP001239994"/>
    </source>
</evidence>
<dbReference type="EMBL" id="JAROKS010000015">
    <property type="protein sequence ID" value="KAK1795861.1"/>
    <property type="molecule type" value="Genomic_DNA"/>
</dbReference>
<evidence type="ECO:0000256" key="10">
    <source>
        <dbReference type="ARBA" id="ARBA00022857"/>
    </source>
</evidence>
<keyword evidence="7 16" id="KW-0812">Transmembrane</keyword>
<sequence length="589" mass="66259">VPAMARRVAVIGAGSSGLACIKCCLDEGLEPVCFESSDDIGGLWRFKETPEAGCSSVYRSLFSNTSKEMMCFSDFPMPAHYPNYLHHSRLLEYLRLYAEHFELLKHIHFQTTVHSVRPRPDFSLSGQWEVVTENKDGLKETHTFDGVLVCSGHFTHPFMPLSAFPGTLTALFLCRPSPLKSNGFCYNSSFPAPGIDTFSGKCCHSWEYKDAELFCGKRVVVVGMGNSGGDIAVEISRVAQMTFLSTREGAWVVGRLAGNGLPLDIMLIRRLNSLLLHLLPRALLSWMEERAYNQKYDHRLYGLQPRHRILDQRPVINDDLPVCILQGVLQIKPNIREFRGSRVVFDNGVTEEGIDVVVFCTGYKATFPFLPPSLTSSPEGDMRLYKRVFPLSLERPTLAVLGMINVTGPQMPVMEMQARWAARVFAGLIHLPPLATMHKITEKEWKENVKKYSCSKKAAVEREYLPYIDSLAKEVGVYPNVLWMLLTDPAIGLRVLFGPCTPYQFRLNGPGRWEGARQAILTQWERLVTPLKTRPIPEPKPSGLFGWGLAGGALLIFAAIVFQRRNPTFLQNQIAEMTFVGISRWYSFT</sequence>
<name>A0AAD8ZBD3_9TELE</name>
<keyword evidence="9" id="KW-0492">Microsome</keyword>
<organism evidence="17 18">
    <name type="scientific">Electrophorus voltai</name>
    <dbReference type="NCBI Taxonomy" id="2609070"/>
    <lineage>
        <taxon>Eukaryota</taxon>
        <taxon>Metazoa</taxon>
        <taxon>Chordata</taxon>
        <taxon>Craniata</taxon>
        <taxon>Vertebrata</taxon>
        <taxon>Euteleostomi</taxon>
        <taxon>Actinopterygii</taxon>
        <taxon>Neopterygii</taxon>
        <taxon>Teleostei</taxon>
        <taxon>Ostariophysi</taxon>
        <taxon>Gymnotiformes</taxon>
        <taxon>Gymnotoidei</taxon>
        <taxon>Gymnotidae</taxon>
        <taxon>Electrophorus</taxon>
    </lineage>
</organism>
<evidence type="ECO:0000256" key="12">
    <source>
        <dbReference type="ARBA" id="ARBA00023002"/>
    </source>
</evidence>
<dbReference type="GO" id="GO:0005789">
    <property type="term" value="C:endoplasmic reticulum membrane"/>
    <property type="evidence" value="ECO:0007669"/>
    <property type="project" value="UniProtKB-SubCell"/>
</dbReference>
<dbReference type="Gene3D" id="3.50.50.60">
    <property type="entry name" value="FAD/NAD(P)-binding domain"/>
    <property type="match status" value="3"/>
</dbReference>
<feature type="non-terminal residue" evidence="17">
    <location>
        <position position="1"/>
    </location>
</feature>
<dbReference type="GO" id="GO:0050661">
    <property type="term" value="F:NADP binding"/>
    <property type="evidence" value="ECO:0007669"/>
    <property type="project" value="InterPro"/>
</dbReference>
<dbReference type="Proteomes" id="UP001239994">
    <property type="component" value="Unassembled WGS sequence"/>
</dbReference>
<evidence type="ECO:0000256" key="15">
    <source>
        <dbReference type="ARBA" id="ARBA00050152"/>
    </source>
</evidence>
<evidence type="ECO:0000256" key="3">
    <source>
        <dbReference type="ARBA" id="ARBA00004389"/>
    </source>
</evidence>
<dbReference type="PRINTS" id="PR00370">
    <property type="entry name" value="FMOXYGENASE"/>
</dbReference>
<evidence type="ECO:0000256" key="8">
    <source>
        <dbReference type="ARBA" id="ARBA00022827"/>
    </source>
</evidence>
<keyword evidence="12" id="KW-0560">Oxidoreductase</keyword>
<dbReference type="EC" id="1.14.13.8" evidence="5"/>
<keyword evidence="10" id="KW-0521">NADP</keyword>
<evidence type="ECO:0000256" key="13">
    <source>
        <dbReference type="ARBA" id="ARBA00023033"/>
    </source>
</evidence>
<dbReference type="FunFam" id="3.50.50.60:FF:000073">
    <property type="entry name" value="Dimethylaniline monooxygenase [N-oxide-forming]"/>
    <property type="match status" value="1"/>
</dbReference>
<evidence type="ECO:0000256" key="7">
    <source>
        <dbReference type="ARBA" id="ARBA00022692"/>
    </source>
</evidence>
<evidence type="ECO:0000256" key="1">
    <source>
        <dbReference type="ARBA" id="ARBA00001974"/>
    </source>
</evidence>
<evidence type="ECO:0000256" key="5">
    <source>
        <dbReference type="ARBA" id="ARBA00012850"/>
    </source>
</evidence>
<feature type="transmembrane region" description="Helical" evidence="16">
    <location>
        <begin position="544"/>
        <end position="562"/>
    </location>
</feature>
<keyword evidence="9" id="KW-0256">Endoplasmic reticulum</keyword>
<evidence type="ECO:0000256" key="2">
    <source>
        <dbReference type="ARBA" id="ARBA00004111"/>
    </source>
</evidence>
<evidence type="ECO:0000256" key="14">
    <source>
        <dbReference type="ARBA" id="ARBA00023136"/>
    </source>
</evidence>
<comment type="catalytic activity">
    <reaction evidence="15">
        <text>N,N-dimethylaniline + NADPH + O2 + H(+) = N,N-dimethylaniline N-oxide + NADP(+) + H2O</text>
        <dbReference type="Rhea" id="RHEA:24468"/>
        <dbReference type="ChEBI" id="CHEBI:15377"/>
        <dbReference type="ChEBI" id="CHEBI:15378"/>
        <dbReference type="ChEBI" id="CHEBI:15379"/>
        <dbReference type="ChEBI" id="CHEBI:16269"/>
        <dbReference type="ChEBI" id="CHEBI:17735"/>
        <dbReference type="ChEBI" id="CHEBI:57783"/>
        <dbReference type="ChEBI" id="CHEBI:58349"/>
        <dbReference type="EC" id="1.14.13.8"/>
    </reaction>
</comment>
<dbReference type="PANTHER" id="PTHR23023">
    <property type="entry name" value="DIMETHYLANILINE MONOOXYGENASE"/>
    <property type="match status" value="1"/>
</dbReference>
<dbReference type="GO" id="GO:0050660">
    <property type="term" value="F:flavin adenine dinucleotide binding"/>
    <property type="evidence" value="ECO:0007669"/>
    <property type="project" value="InterPro"/>
</dbReference>
<comment type="similarity">
    <text evidence="4">Belongs to the FMO family.</text>
</comment>
<accession>A0AAD8ZBD3</accession>
<comment type="cofactor">
    <cofactor evidence="1">
        <name>FAD</name>
        <dbReference type="ChEBI" id="CHEBI:57692"/>
    </cofactor>
</comment>
<comment type="caution">
    <text evidence="17">The sequence shown here is derived from an EMBL/GenBank/DDBJ whole genome shotgun (WGS) entry which is preliminary data.</text>
</comment>
<reference evidence="17" key="1">
    <citation type="submission" date="2023-03" db="EMBL/GenBank/DDBJ databases">
        <title>Electrophorus voltai genome.</title>
        <authorList>
            <person name="Bian C."/>
        </authorList>
    </citation>
    <scope>NUCLEOTIDE SEQUENCE</scope>
    <source>
        <strain evidence="17">CB-2022</strain>
        <tissue evidence="17">Muscle</tissue>
    </source>
</reference>
<keyword evidence="14 16" id="KW-0472">Membrane</keyword>
<dbReference type="Pfam" id="PF00743">
    <property type="entry name" value="FMO-like"/>
    <property type="match status" value="2"/>
</dbReference>
<evidence type="ECO:0000256" key="6">
    <source>
        <dbReference type="ARBA" id="ARBA00022630"/>
    </source>
</evidence>
<keyword evidence="11 16" id="KW-1133">Transmembrane helix</keyword>
<comment type="subcellular location">
    <subcellularLocation>
        <location evidence="3">Endoplasmic reticulum membrane</location>
        <topology evidence="3">Single-pass membrane protein</topology>
    </subcellularLocation>
    <subcellularLocation>
        <location evidence="2">Microsome membrane</location>
        <topology evidence="2">Single-pass membrane protein</topology>
    </subcellularLocation>
</comment>
<dbReference type="InterPro" id="IPR036188">
    <property type="entry name" value="FAD/NAD-bd_sf"/>
</dbReference>
<dbReference type="PIRSF" id="PIRSF000332">
    <property type="entry name" value="FMO"/>
    <property type="match status" value="1"/>
</dbReference>
<dbReference type="SUPFAM" id="SSF51905">
    <property type="entry name" value="FAD/NAD(P)-binding domain"/>
    <property type="match status" value="2"/>
</dbReference>
<evidence type="ECO:0000256" key="16">
    <source>
        <dbReference type="SAM" id="Phobius"/>
    </source>
</evidence>
<keyword evidence="13" id="KW-0503">Monooxygenase</keyword>
<evidence type="ECO:0000256" key="11">
    <source>
        <dbReference type="ARBA" id="ARBA00022989"/>
    </source>
</evidence>
<evidence type="ECO:0000256" key="9">
    <source>
        <dbReference type="ARBA" id="ARBA00022848"/>
    </source>
</evidence>
<dbReference type="FunFam" id="3.50.50.60:FF:000023">
    <property type="entry name" value="Dimethylaniline monooxygenase [N-oxide-forming]"/>
    <property type="match status" value="1"/>
</dbReference>
<dbReference type="InterPro" id="IPR050346">
    <property type="entry name" value="FMO-like"/>
</dbReference>
<keyword evidence="6" id="KW-0285">Flavoprotein</keyword>
<dbReference type="AlphaFoldDB" id="A0AAD8ZBD3"/>
<gene>
    <name evidence="17" type="ORF">P4O66_008972</name>
</gene>
<dbReference type="FunFam" id="3.50.50.60:FF:000042">
    <property type="entry name" value="Dimethylaniline monooxygenase [N-oxide-forming]"/>
    <property type="match status" value="1"/>
</dbReference>
<proteinExistence type="inferred from homology"/>
<evidence type="ECO:0000313" key="17">
    <source>
        <dbReference type="EMBL" id="KAK1795861.1"/>
    </source>
</evidence>
<dbReference type="InterPro" id="IPR000960">
    <property type="entry name" value="Flavin_mOase"/>
</dbReference>
<protein>
    <recommendedName>
        <fullName evidence="5">flavin-containing monooxygenase</fullName>
        <ecNumber evidence="5">1.14.13.8</ecNumber>
    </recommendedName>
</protein>
<dbReference type="InterPro" id="IPR020946">
    <property type="entry name" value="Flavin_mOase-like"/>
</dbReference>
<keyword evidence="18" id="KW-1185">Reference proteome</keyword>
<evidence type="ECO:0000256" key="4">
    <source>
        <dbReference type="ARBA" id="ARBA00009183"/>
    </source>
</evidence>
<keyword evidence="8" id="KW-0274">FAD</keyword>
<dbReference type="GO" id="GO:0004499">
    <property type="term" value="F:N,N-dimethylaniline monooxygenase activity"/>
    <property type="evidence" value="ECO:0007669"/>
    <property type="project" value="InterPro"/>
</dbReference>